<name>A0AAJ0BQY0_9PEZI</name>
<dbReference type="PANTHER" id="PTHR21661:SF35">
    <property type="entry name" value="EPOXIDE HYDROLASE"/>
    <property type="match status" value="1"/>
</dbReference>
<dbReference type="InterPro" id="IPR029058">
    <property type="entry name" value="AB_hydrolase_fold"/>
</dbReference>
<keyword evidence="2" id="KW-0058">Aromatic hydrocarbons catabolism</keyword>
<evidence type="ECO:0000313" key="6">
    <source>
        <dbReference type="EMBL" id="KAK1760431.1"/>
    </source>
</evidence>
<reference evidence="6" key="1">
    <citation type="submission" date="2023-06" db="EMBL/GenBank/DDBJ databases">
        <title>Genome-scale phylogeny and comparative genomics of the fungal order Sordariales.</title>
        <authorList>
            <consortium name="Lawrence Berkeley National Laboratory"/>
            <person name="Hensen N."/>
            <person name="Bonometti L."/>
            <person name="Westerberg I."/>
            <person name="Brannstrom I.O."/>
            <person name="Guillou S."/>
            <person name="Cros-Aarteil S."/>
            <person name="Calhoun S."/>
            <person name="Haridas S."/>
            <person name="Kuo A."/>
            <person name="Mondo S."/>
            <person name="Pangilinan J."/>
            <person name="Riley R."/>
            <person name="Labutti K."/>
            <person name="Andreopoulos B."/>
            <person name="Lipzen A."/>
            <person name="Chen C."/>
            <person name="Yanf M."/>
            <person name="Daum C."/>
            <person name="Ng V."/>
            <person name="Clum A."/>
            <person name="Steindorff A."/>
            <person name="Ohm R."/>
            <person name="Martin F."/>
            <person name="Silar P."/>
            <person name="Natvig D."/>
            <person name="Lalanne C."/>
            <person name="Gautier V."/>
            <person name="Ament-Velasquez S.L."/>
            <person name="Kruys A."/>
            <person name="Hutchinson M.I."/>
            <person name="Powell A.J."/>
            <person name="Barry K."/>
            <person name="Miller A.N."/>
            <person name="Grigoriev I.V."/>
            <person name="Debuchy R."/>
            <person name="Gladieux P."/>
            <person name="Thoren M.H."/>
            <person name="Johannesson H."/>
        </authorList>
    </citation>
    <scope>NUCLEOTIDE SEQUENCE</scope>
    <source>
        <strain evidence="6">PSN4</strain>
    </source>
</reference>
<gene>
    <name evidence="6" type="ORF">QBC47DRAFT_367089</name>
</gene>
<dbReference type="PRINTS" id="PR00412">
    <property type="entry name" value="EPOXHYDRLASE"/>
</dbReference>
<comment type="caution">
    <text evidence="6">The sequence shown here is derived from an EMBL/GenBank/DDBJ whole genome shotgun (WGS) entry which is preliminary data.</text>
</comment>
<dbReference type="SUPFAM" id="SSF53474">
    <property type="entry name" value="alpha/beta-Hydrolases"/>
    <property type="match status" value="1"/>
</dbReference>
<organism evidence="6 7">
    <name type="scientific">Echria macrotheca</name>
    <dbReference type="NCBI Taxonomy" id="438768"/>
    <lineage>
        <taxon>Eukaryota</taxon>
        <taxon>Fungi</taxon>
        <taxon>Dikarya</taxon>
        <taxon>Ascomycota</taxon>
        <taxon>Pezizomycotina</taxon>
        <taxon>Sordariomycetes</taxon>
        <taxon>Sordariomycetidae</taxon>
        <taxon>Sordariales</taxon>
        <taxon>Schizotheciaceae</taxon>
        <taxon>Echria</taxon>
    </lineage>
</organism>
<feature type="active site" description="Proton acceptor" evidence="4">
    <location>
        <position position="377"/>
    </location>
</feature>
<dbReference type="EMBL" id="MU839827">
    <property type="protein sequence ID" value="KAK1760431.1"/>
    <property type="molecule type" value="Genomic_DNA"/>
</dbReference>
<dbReference type="AlphaFoldDB" id="A0AAJ0BQY0"/>
<proteinExistence type="inferred from homology"/>
<dbReference type="InterPro" id="IPR000639">
    <property type="entry name" value="Epox_hydrolase-like"/>
</dbReference>
<evidence type="ECO:0000259" key="5">
    <source>
        <dbReference type="Pfam" id="PF06441"/>
    </source>
</evidence>
<comment type="similarity">
    <text evidence="1">Belongs to the peptidase S33 family.</text>
</comment>
<sequence length="410" mass="45948">MTSTIKPFTIDIPDTKLASLRSKLDLATFPKDNVPMADDWSYGVPTSDLKRLVARWRDEDGFDWRAAERKLNEQLPQFTTQVAVEGFGELEIHFVHQKSGRKGSIPLLFCHGWPGSFIEVSKILPLLTLSDDGPFFDVVAPSLPNFGFSEGPSKPGFNIPQYAECLHNLMVKLGYPKYVTQGGDWGYAITRLIGHLYPDACLASHLNYIRADPPSLTKHPLLYLQSLLPLSAAEKAGLERTAWFREQGYGYNIEQSTRPSTVGAALADSPVALLAWIYEKLHDWTDAYPWADDEILAWVCIYWFSAAGPDASVRIYYESQNNTLPHTREQREAQLGYNARVKLGLSYFPRDLLVYPRTYGRTLGPVVFEKVHTEGGHFAAYEKPELLAGDLRAMFGSGGGGQQVARVWQV</sequence>
<keyword evidence="7" id="KW-1185">Reference proteome</keyword>
<protein>
    <submittedName>
        <fullName evidence="6">Alpha/beta-hydrolase</fullName>
    </submittedName>
</protein>
<dbReference type="Proteomes" id="UP001239445">
    <property type="component" value="Unassembled WGS sequence"/>
</dbReference>
<feature type="domain" description="Epoxide hydrolase N-terminal" evidence="5">
    <location>
        <begin position="5"/>
        <end position="120"/>
    </location>
</feature>
<dbReference type="Gene3D" id="3.40.50.1820">
    <property type="entry name" value="alpha/beta hydrolase"/>
    <property type="match status" value="1"/>
</dbReference>
<dbReference type="GO" id="GO:0004301">
    <property type="term" value="F:epoxide hydrolase activity"/>
    <property type="evidence" value="ECO:0007669"/>
    <property type="project" value="TreeGrafter"/>
</dbReference>
<evidence type="ECO:0000256" key="4">
    <source>
        <dbReference type="PIRSR" id="PIRSR001112-1"/>
    </source>
</evidence>
<evidence type="ECO:0000256" key="1">
    <source>
        <dbReference type="ARBA" id="ARBA00010088"/>
    </source>
</evidence>
<dbReference type="InterPro" id="IPR010497">
    <property type="entry name" value="Epoxide_hydro_N"/>
</dbReference>
<dbReference type="GO" id="GO:0097176">
    <property type="term" value="P:epoxide metabolic process"/>
    <property type="evidence" value="ECO:0007669"/>
    <property type="project" value="TreeGrafter"/>
</dbReference>
<accession>A0AAJ0BQY0</accession>
<evidence type="ECO:0000256" key="2">
    <source>
        <dbReference type="ARBA" id="ARBA00022797"/>
    </source>
</evidence>
<feature type="active site" description="Proton donor" evidence="4">
    <location>
        <position position="316"/>
    </location>
</feature>
<dbReference type="InterPro" id="IPR016292">
    <property type="entry name" value="Epoxide_hydrolase"/>
</dbReference>
<feature type="active site" description="Nucleophile" evidence="4">
    <location>
        <position position="184"/>
    </location>
</feature>
<evidence type="ECO:0000256" key="3">
    <source>
        <dbReference type="ARBA" id="ARBA00022801"/>
    </source>
</evidence>
<dbReference type="PIRSF" id="PIRSF001112">
    <property type="entry name" value="Epoxide_hydrolase"/>
    <property type="match status" value="1"/>
</dbReference>
<keyword evidence="3" id="KW-0378">Hydrolase</keyword>
<dbReference type="Pfam" id="PF06441">
    <property type="entry name" value="EHN"/>
    <property type="match status" value="1"/>
</dbReference>
<evidence type="ECO:0000313" key="7">
    <source>
        <dbReference type="Proteomes" id="UP001239445"/>
    </source>
</evidence>
<dbReference type="PANTHER" id="PTHR21661">
    <property type="entry name" value="EPOXIDE HYDROLASE 1-RELATED"/>
    <property type="match status" value="1"/>
</dbReference>